<dbReference type="Pfam" id="PF07045">
    <property type="entry name" value="DUF1330"/>
    <property type="match status" value="1"/>
</dbReference>
<dbReference type="Gene3D" id="3.30.70.100">
    <property type="match status" value="1"/>
</dbReference>
<dbReference type="PANTHER" id="PTHR41521">
    <property type="match status" value="1"/>
</dbReference>
<dbReference type="SUPFAM" id="SSF54909">
    <property type="entry name" value="Dimeric alpha+beta barrel"/>
    <property type="match status" value="1"/>
</dbReference>
<evidence type="ECO:0000313" key="2">
    <source>
        <dbReference type="EMBL" id="VIO71454.1"/>
    </source>
</evidence>
<dbReference type="Proteomes" id="UP000328092">
    <property type="component" value="Unassembled WGS sequence"/>
</dbReference>
<dbReference type="InterPro" id="IPR011008">
    <property type="entry name" value="Dimeric_a/b-barrel"/>
</dbReference>
<evidence type="ECO:0000259" key="1">
    <source>
        <dbReference type="Pfam" id="PF07045"/>
    </source>
</evidence>
<proteinExistence type="predicted"/>
<dbReference type="RefSeq" id="WP_210242667.1">
    <property type="nucleotide sequence ID" value="NZ_CAADFC020000013.1"/>
</dbReference>
<dbReference type="AlphaFoldDB" id="A0A508TC33"/>
<dbReference type="EMBL" id="CAADFC020000013">
    <property type="protein sequence ID" value="VIO71454.1"/>
    <property type="molecule type" value="Genomic_DNA"/>
</dbReference>
<protein>
    <recommendedName>
        <fullName evidence="1">DUF1330 domain-containing protein</fullName>
    </recommendedName>
</protein>
<accession>A0A508TC33</accession>
<reference evidence="2" key="1">
    <citation type="submission" date="2019-02" db="EMBL/GenBank/DDBJ databases">
        <authorList>
            <person name="Pothier F.J."/>
        </authorList>
    </citation>
    <scope>NUCLEOTIDE SEQUENCE</scope>
    <source>
        <strain evidence="2">CI-1B</strain>
    </source>
</reference>
<evidence type="ECO:0000313" key="3">
    <source>
        <dbReference type="Proteomes" id="UP000328092"/>
    </source>
</evidence>
<name>A0A508TC33_9BRAD</name>
<gene>
    <name evidence="2" type="ORF">CI1B_36380</name>
</gene>
<comment type="caution">
    <text evidence="2">The sequence shown here is derived from an EMBL/GenBank/DDBJ whole genome shotgun (WGS) entry which is preliminary data.</text>
</comment>
<dbReference type="InterPro" id="IPR010753">
    <property type="entry name" value="DUF1330"/>
</dbReference>
<feature type="domain" description="DUF1330" evidence="1">
    <location>
        <begin position="2"/>
        <end position="95"/>
    </location>
</feature>
<organism evidence="2 3">
    <name type="scientific">Bradyrhizobium ivorense</name>
    <dbReference type="NCBI Taxonomy" id="2511166"/>
    <lineage>
        <taxon>Bacteria</taxon>
        <taxon>Pseudomonadati</taxon>
        <taxon>Pseudomonadota</taxon>
        <taxon>Alphaproteobacteria</taxon>
        <taxon>Hyphomicrobiales</taxon>
        <taxon>Nitrobacteraceae</taxon>
        <taxon>Bradyrhizobium</taxon>
    </lineage>
</organism>
<keyword evidence="3" id="KW-1185">Reference proteome</keyword>
<dbReference type="PANTHER" id="PTHR41521:SF4">
    <property type="entry name" value="BLR0684 PROTEIN"/>
    <property type="match status" value="1"/>
</dbReference>
<sequence>MPAYMIALNRSVTDRAGLDAYWKAAPATFDGRGAKFLSVYAPLTPLELMSSLEGVVLIEFPDVAAAKDWYDSPGYQEARQHREGAADTEFFIIDGGVVPREDRLPHTKGQR</sequence>